<evidence type="ECO:0000313" key="2">
    <source>
        <dbReference type="Proteomes" id="UP000302218"/>
    </source>
</evidence>
<dbReference type="EMBL" id="CP040331">
    <property type="protein sequence ID" value="QCS44538.1"/>
    <property type="molecule type" value="Genomic_DNA"/>
</dbReference>
<dbReference type="InterPro" id="IPR011852">
    <property type="entry name" value="TRAP_TAXI"/>
</dbReference>
<geneLocation type="plasmid" evidence="2">
    <name>pnve500</name>
</geneLocation>
<dbReference type="RefSeq" id="WP_138246966.1">
    <property type="nucleotide sequence ID" value="NZ_CP040331.1"/>
</dbReference>
<dbReference type="PANTHER" id="PTHR42941">
    <property type="entry name" value="SLL1037 PROTEIN"/>
    <property type="match status" value="1"/>
</dbReference>
<sequence>MRRREYLGVCTASVTGVAGLAGCMGGDVGESLSMSTFVEGTGWYVLGSAIADVVPDYLPDGSTVDVVPEGGGVGSVDLHREGVADFGITAPTSARWAQNGEFVFEDDGSYEEIRALVGHLDTYWLPIAVTEDTPIDTFAELREEEYPLELAIATAGSLGAVGVEQTLNAHDITFEDIENWGGRIERMDFGDMVSAIEGGDLEGMGQVATPGHPTWTEITNSVDMKFLPHDETTADYLTERGWLDMPDLPEGEFNASDDIRQVGYRSMLMTTESLDNEIASSITEAVIEEQDSIEAATTAFEVFEPESGASDEWVQIPFHEGAEDFLTEQGHR</sequence>
<keyword evidence="1" id="KW-0614">Plasmid</keyword>
<dbReference type="Pfam" id="PF16868">
    <property type="entry name" value="NMT1_3"/>
    <property type="match status" value="1"/>
</dbReference>
<organism evidence="1 2">
    <name type="scientific">Natrinema versiforme</name>
    <dbReference type="NCBI Taxonomy" id="88724"/>
    <lineage>
        <taxon>Archaea</taxon>
        <taxon>Methanobacteriati</taxon>
        <taxon>Methanobacteriota</taxon>
        <taxon>Stenosarchaea group</taxon>
        <taxon>Halobacteria</taxon>
        <taxon>Halobacteriales</taxon>
        <taxon>Natrialbaceae</taxon>
        <taxon>Natrinema</taxon>
    </lineage>
</organism>
<dbReference type="GeneID" id="40267542"/>
<dbReference type="AlphaFoldDB" id="A0A4P8WLT5"/>
<dbReference type="KEGG" id="nvr:FEJ81_19670"/>
<proteinExistence type="predicted"/>
<dbReference type="PROSITE" id="PS51257">
    <property type="entry name" value="PROKAR_LIPOPROTEIN"/>
    <property type="match status" value="1"/>
</dbReference>
<accession>A0A4P8WLT5</accession>
<dbReference type="Proteomes" id="UP000302218">
    <property type="component" value="Plasmid pNVE500"/>
</dbReference>
<gene>
    <name evidence="1" type="ORF">FEJ81_19670</name>
</gene>
<dbReference type="Gene3D" id="3.40.190.10">
    <property type="entry name" value="Periplasmic binding protein-like II"/>
    <property type="match status" value="2"/>
</dbReference>
<dbReference type="NCBIfam" id="TIGR02122">
    <property type="entry name" value="TRAP_TAXI"/>
    <property type="match status" value="1"/>
</dbReference>
<dbReference type="PANTHER" id="PTHR42941:SF1">
    <property type="entry name" value="SLL1037 PROTEIN"/>
    <property type="match status" value="1"/>
</dbReference>
<protein>
    <submittedName>
        <fullName evidence="1">TAXI family TRAP transporter solute-binding subunit</fullName>
    </submittedName>
</protein>
<evidence type="ECO:0000313" key="1">
    <source>
        <dbReference type="EMBL" id="QCS44538.1"/>
    </source>
</evidence>
<dbReference type="SUPFAM" id="SSF53850">
    <property type="entry name" value="Periplasmic binding protein-like II"/>
    <property type="match status" value="1"/>
</dbReference>
<reference evidence="2" key="1">
    <citation type="submission" date="2019-05" db="EMBL/GenBank/DDBJ databases">
        <title>Genome sequence and methylation pattern of the halophilic Archaeon Natrinema versiforme BOL5-4.</title>
        <authorList>
            <person name="DasSarma P."/>
            <person name="Anton B.P."/>
            <person name="DasSarma S.L."/>
            <person name="Martinez F.L."/>
            <person name="Guzman D."/>
            <person name="Roberts R.J."/>
            <person name="DasSarma S."/>
        </authorList>
    </citation>
    <scope>NUCLEOTIDE SEQUENCE [LARGE SCALE GENOMIC DNA]</scope>
    <source>
        <strain evidence="2">BOL5-4</strain>
        <plasmid evidence="2">pnve500</plasmid>
    </source>
</reference>
<name>A0A4P8WLT5_9EURY</name>